<dbReference type="SMART" id="SM00184">
    <property type="entry name" value="RING"/>
    <property type="match status" value="1"/>
</dbReference>
<feature type="region of interest" description="Disordered" evidence="2">
    <location>
        <begin position="563"/>
        <end position="610"/>
    </location>
</feature>
<dbReference type="Pfam" id="PF13639">
    <property type="entry name" value="zf-RING_2"/>
    <property type="match status" value="1"/>
</dbReference>
<feature type="transmembrane region" description="Helical" evidence="3">
    <location>
        <begin position="210"/>
        <end position="229"/>
    </location>
</feature>
<feature type="transmembrane region" description="Helical" evidence="3">
    <location>
        <begin position="236"/>
        <end position="258"/>
    </location>
</feature>
<protein>
    <recommendedName>
        <fullName evidence="5">RING-type domain-containing protein</fullName>
    </recommendedName>
</protein>
<keyword evidence="3" id="KW-0812">Transmembrane</keyword>
<evidence type="ECO:0000313" key="6">
    <source>
        <dbReference type="EMBL" id="CEM42936.1"/>
    </source>
</evidence>
<feature type="chain" id="PRO_5013243767" description="RING-type domain-containing protein" evidence="4">
    <location>
        <begin position="16"/>
        <end position="610"/>
    </location>
</feature>
<keyword evidence="3" id="KW-1133">Transmembrane helix</keyword>
<dbReference type="AlphaFoldDB" id="A0A0G4HG78"/>
<feature type="compositionally biased region" description="Gly residues" evidence="2">
    <location>
        <begin position="583"/>
        <end position="610"/>
    </location>
</feature>
<dbReference type="SUPFAM" id="SSF57850">
    <property type="entry name" value="RING/U-box"/>
    <property type="match status" value="1"/>
</dbReference>
<keyword evidence="3" id="KW-0472">Membrane</keyword>
<dbReference type="Gene3D" id="3.10.310.50">
    <property type="match status" value="1"/>
</dbReference>
<sequence length="610" mass="66232">MKSVLFCFLVPIVLCNGLGGHSYWKAADFPDPMLDPEKCGRDQISFVCDPDGVMSSEEERDKLQLILLKIKDNTKTQATCKDGTKKNFQMAVALAGAMDPALYGGRDDDIERAGERFSYDVAEKWGVGDHGCDNGILLFLSKRDRFAFIRTAKQARKVLTDRAARRIVDLMKPQLRRGDFDGAIQGAATAVLQGLEAGTFASSWTSFMEWVEFLVPFWFVFIFLAVAFYPYLYVAWVFLVGVLKIGCLAAVWPFAYAADKITSLFSRRQTTTVVGDQALLPGADDESEDTGEAERRLRMINAALQTAAASEAGAEITREAGNGEENERDAEGGDESENARRDQRGEGTRRRNQSGSPRNSGGGEERDSLLKGKEPKNGASEKKEKEKEEEEEEVCPICLDPLPPPSGSSSSSSSSSSTAPGPTGGTEDDTRGGRATLPCRHAFHRACIEEWRERSDRCPLCRAEDGDFGEYAEDAEGEEILPEAGETEAGTSSDFHHDPHYSSGGCHRSTFRYSPMDYLLFSRPATRINPLVQPQRAPNVFTANRLPTFADVFRQTTNATADATRWAQAESARRAAASRSSGRSGGGGGRSSGGFGGGGFSGGGGGGGRW</sequence>
<keyword evidence="4" id="KW-0732">Signal</keyword>
<feature type="compositionally biased region" description="Basic and acidic residues" evidence="2">
    <location>
        <begin position="363"/>
        <end position="386"/>
    </location>
</feature>
<dbReference type="EMBL" id="CDMZ01002568">
    <property type="protein sequence ID" value="CEM42936.1"/>
    <property type="molecule type" value="Genomic_DNA"/>
</dbReference>
<evidence type="ECO:0000256" key="3">
    <source>
        <dbReference type="SAM" id="Phobius"/>
    </source>
</evidence>
<accession>A0A0G4HG78</accession>
<dbReference type="Gene3D" id="3.30.40.10">
    <property type="entry name" value="Zinc/RING finger domain, C3HC4 (zinc finger)"/>
    <property type="match status" value="1"/>
</dbReference>
<feature type="compositionally biased region" description="Low complexity" evidence="2">
    <location>
        <begin position="407"/>
        <end position="421"/>
    </location>
</feature>
<keyword evidence="1" id="KW-0479">Metal-binding</keyword>
<evidence type="ECO:0000259" key="5">
    <source>
        <dbReference type="PROSITE" id="PS50089"/>
    </source>
</evidence>
<feature type="region of interest" description="Disordered" evidence="2">
    <location>
        <begin position="311"/>
        <end position="434"/>
    </location>
</feature>
<dbReference type="InterPro" id="IPR013083">
    <property type="entry name" value="Znf_RING/FYVE/PHD"/>
</dbReference>
<proteinExistence type="predicted"/>
<organism evidence="6">
    <name type="scientific">Chromera velia CCMP2878</name>
    <dbReference type="NCBI Taxonomy" id="1169474"/>
    <lineage>
        <taxon>Eukaryota</taxon>
        <taxon>Sar</taxon>
        <taxon>Alveolata</taxon>
        <taxon>Colpodellida</taxon>
        <taxon>Chromeraceae</taxon>
        <taxon>Chromera</taxon>
    </lineage>
</organism>
<name>A0A0G4HG78_9ALVE</name>
<dbReference type="PhylomeDB" id="A0A0G4HG78"/>
<dbReference type="GO" id="GO:0008270">
    <property type="term" value="F:zinc ion binding"/>
    <property type="evidence" value="ECO:0007669"/>
    <property type="project" value="UniProtKB-KW"/>
</dbReference>
<dbReference type="GO" id="GO:0005892">
    <property type="term" value="C:acetylcholine-gated channel complex"/>
    <property type="evidence" value="ECO:0007669"/>
    <property type="project" value="InterPro"/>
</dbReference>
<dbReference type="PANTHER" id="PTHR33748">
    <property type="entry name" value="PROTEIN CBG04600"/>
    <property type="match status" value="1"/>
</dbReference>
<dbReference type="Pfam" id="PF17175">
    <property type="entry name" value="MOLO1"/>
    <property type="match status" value="1"/>
</dbReference>
<feature type="compositionally biased region" description="Acidic residues" evidence="2">
    <location>
        <begin position="322"/>
        <end position="336"/>
    </location>
</feature>
<dbReference type="InterPro" id="IPR001841">
    <property type="entry name" value="Znf_RING"/>
</dbReference>
<gene>
    <name evidence="6" type="ORF">Cvel_27150</name>
</gene>
<evidence type="ECO:0000256" key="4">
    <source>
        <dbReference type="SAM" id="SignalP"/>
    </source>
</evidence>
<feature type="compositionally biased region" description="Basic and acidic residues" evidence="2">
    <location>
        <begin position="337"/>
        <end position="349"/>
    </location>
</feature>
<reference evidence="6" key="1">
    <citation type="submission" date="2014-11" db="EMBL/GenBank/DDBJ databases">
        <authorList>
            <person name="Otto D Thomas"/>
            <person name="Naeem Raeece"/>
        </authorList>
    </citation>
    <scope>NUCLEOTIDE SEQUENCE</scope>
</reference>
<evidence type="ECO:0000256" key="2">
    <source>
        <dbReference type="SAM" id="MobiDB-lite"/>
    </source>
</evidence>
<feature type="signal peptide" evidence="4">
    <location>
        <begin position="1"/>
        <end position="15"/>
    </location>
</feature>
<keyword evidence="1" id="KW-0862">Zinc</keyword>
<dbReference type="VEuPathDB" id="CryptoDB:Cvel_27150"/>
<keyword evidence="1" id="KW-0863">Zinc-finger</keyword>
<evidence type="ECO:0000256" key="1">
    <source>
        <dbReference type="PROSITE-ProRule" id="PRU00175"/>
    </source>
</evidence>
<dbReference type="PANTHER" id="PTHR33748:SF5">
    <property type="entry name" value="GROUND-LIKE DOMAIN-CONTAINING PROTEIN"/>
    <property type="match status" value="1"/>
</dbReference>
<dbReference type="PROSITE" id="PS50089">
    <property type="entry name" value="ZF_RING_2"/>
    <property type="match status" value="1"/>
</dbReference>
<feature type="domain" description="RING-type" evidence="5">
    <location>
        <begin position="395"/>
        <end position="462"/>
    </location>
</feature>
<dbReference type="InterPro" id="IPR033438">
    <property type="entry name" value="MOLO1"/>
</dbReference>